<organism evidence="4 5">
    <name type="scientific">Priestia veravalensis</name>
    <dbReference type="NCBI Taxonomy" id="1414648"/>
    <lineage>
        <taxon>Bacteria</taxon>
        <taxon>Bacillati</taxon>
        <taxon>Bacillota</taxon>
        <taxon>Bacilli</taxon>
        <taxon>Bacillales</taxon>
        <taxon>Bacillaceae</taxon>
        <taxon>Priestia</taxon>
    </lineage>
</organism>
<dbReference type="SUPFAM" id="SSF109854">
    <property type="entry name" value="DinB/YfiT-like putative metalloenzymes"/>
    <property type="match status" value="1"/>
</dbReference>
<evidence type="ECO:0000313" key="5">
    <source>
        <dbReference type="Proteomes" id="UP000053681"/>
    </source>
</evidence>
<dbReference type="Gene3D" id="1.20.120.450">
    <property type="entry name" value="dinb family like domain"/>
    <property type="match status" value="1"/>
</dbReference>
<dbReference type="Proteomes" id="UP000053681">
    <property type="component" value="Unassembled WGS sequence"/>
</dbReference>
<comment type="similarity">
    <text evidence="1">Belongs to the DinB family.</text>
</comment>
<sequence>MSSSQRLLHHFSAHRNVTNMLIDKIEENHYDYQPTPTSMSAYKLTTHMLTSFYTFAKVAQEGNLAPLEEKHDIEQKNLSELASHYTEKTKDILASLTDDQLNCVIDTSAVFGQKMPASQLVSMAIDHEIHHKGNLFVYVREMGHTDLPLFVKWG</sequence>
<keyword evidence="2 3" id="KW-0479">Metal-binding</keyword>
<reference evidence="4 5" key="1">
    <citation type="submission" date="2015-11" db="EMBL/GenBank/DDBJ databases">
        <title>Bacillus caseinolyticus sp nov.</title>
        <authorList>
            <person name="Dastager S.G."/>
            <person name="Mawlankar R."/>
        </authorList>
    </citation>
    <scope>NUCLEOTIDE SEQUENCE [LARGE SCALE GENOMIC DNA]</scope>
    <source>
        <strain evidence="4 5">SGD-V-76</strain>
    </source>
</reference>
<evidence type="ECO:0000256" key="2">
    <source>
        <dbReference type="ARBA" id="ARBA00022723"/>
    </source>
</evidence>
<dbReference type="InterPro" id="IPR034660">
    <property type="entry name" value="DinB/YfiT-like"/>
</dbReference>
<feature type="binding site" evidence="3">
    <location>
        <position position="131"/>
    </location>
    <ligand>
        <name>a divalent metal cation</name>
        <dbReference type="ChEBI" id="CHEBI:60240"/>
    </ligand>
</feature>
<evidence type="ECO:0000313" key="4">
    <source>
        <dbReference type="EMBL" id="KSU86622.1"/>
    </source>
</evidence>
<feature type="binding site" evidence="3">
    <location>
        <position position="127"/>
    </location>
    <ligand>
        <name>a divalent metal cation</name>
        <dbReference type="ChEBI" id="CHEBI:60240"/>
    </ligand>
</feature>
<dbReference type="AlphaFoldDB" id="A0A0V8JHV9"/>
<comment type="caution">
    <text evidence="4">The sequence shown here is derived from an EMBL/GenBank/DDBJ whole genome shotgun (WGS) entry which is preliminary data.</text>
</comment>
<keyword evidence="5" id="KW-1185">Reference proteome</keyword>
<dbReference type="Pfam" id="PF05163">
    <property type="entry name" value="DinB"/>
    <property type="match status" value="1"/>
</dbReference>
<dbReference type="GO" id="GO:0046872">
    <property type="term" value="F:metal ion binding"/>
    <property type="evidence" value="ECO:0007669"/>
    <property type="project" value="UniProtKB-KW"/>
</dbReference>
<evidence type="ECO:0000256" key="1">
    <source>
        <dbReference type="ARBA" id="ARBA00008635"/>
    </source>
</evidence>
<dbReference type="InterPro" id="IPR007837">
    <property type="entry name" value="DinB"/>
</dbReference>
<dbReference type="GeneID" id="93682867"/>
<protein>
    <recommendedName>
        <fullName evidence="6">DinB family protein</fullName>
    </recommendedName>
</protein>
<proteinExistence type="inferred from homology"/>
<feature type="binding site" evidence="3">
    <location>
        <position position="47"/>
    </location>
    <ligand>
        <name>a divalent metal cation</name>
        <dbReference type="ChEBI" id="CHEBI:60240"/>
    </ligand>
</feature>
<gene>
    <name evidence="4" type="ORF">AS180_17520</name>
</gene>
<dbReference type="EMBL" id="LNQP01000074">
    <property type="protein sequence ID" value="KSU86622.1"/>
    <property type="molecule type" value="Genomic_DNA"/>
</dbReference>
<accession>A0A0V8JHV9</accession>
<dbReference type="RefSeq" id="WP_025909987.1">
    <property type="nucleotide sequence ID" value="NZ_KQ758689.1"/>
</dbReference>
<evidence type="ECO:0000256" key="3">
    <source>
        <dbReference type="PIRSR" id="PIRSR607837-1"/>
    </source>
</evidence>
<evidence type="ECO:0008006" key="6">
    <source>
        <dbReference type="Google" id="ProtNLM"/>
    </source>
</evidence>
<name>A0A0V8JHV9_9BACI</name>